<comment type="caution">
    <text evidence="2">The sequence shown here is derived from an EMBL/GenBank/DDBJ whole genome shotgun (WGS) entry which is preliminary data.</text>
</comment>
<dbReference type="GO" id="GO:0006515">
    <property type="term" value="P:protein quality control for misfolded or incompletely synthesized proteins"/>
    <property type="evidence" value="ECO:0007669"/>
    <property type="project" value="TreeGrafter"/>
</dbReference>
<dbReference type="InterPro" id="IPR027065">
    <property type="entry name" value="Lon_Prtase"/>
</dbReference>
<dbReference type="InterPro" id="IPR003959">
    <property type="entry name" value="ATPase_AAA_core"/>
</dbReference>
<dbReference type="PANTHER" id="PTHR43718:SF2">
    <property type="entry name" value="LON PROTEASE HOMOLOG, MITOCHONDRIAL"/>
    <property type="match status" value="1"/>
</dbReference>
<gene>
    <name evidence="2" type="ORF">GIY56_16720</name>
</gene>
<dbReference type="Gene3D" id="3.40.50.300">
    <property type="entry name" value="P-loop containing nucleotide triphosphate hydrolases"/>
    <property type="match status" value="1"/>
</dbReference>
<dbReference type="GO" id="GO:0005524">
    <property type="term" value="F:ATP binding"/>
    <property type="evidence" value="ECO:0007669"/>
    <property type="project" value="InterPro"/>
</dbReference>
<dbReference type="GO" id="GO:0004252">
    <property type="term" value="F:serine-type endopeptidase activity"/>
    <property type="evidence" value="ECO:0007669"/>
    <property type="project" value="InterPro"/>
</dbReference>
<proteinExistence type="predicted"/>
<dbReference type="Pfam" id="PF00004">
    <property type="entry name" value="AAA"/>
    <property type="match status" value="1"/>
</dbReference>
<evidence type="ECO:0000313" key="3">
    <source>
        <dbReference type="Proteomes" id="UP000481417"/>
    </source>
</evidence>
<keyword evidence="3" id="KW-1185">Reference proteome</keyword>
<evidence type="ECO:0000259" key="1">
    <source>
        <dbReference type="SMART" id="SM00382"/>
    </source>
</evidence>
<dbReference type="InterPro" id="IPR027417">
    <property type="entry name" value="P-loop_NTPase"/>
</dbReference>
<evidence type="ECO:0000313" key="2">
    <source>
        <dbReference type="EMBL" id="MTE01935.1"/>
    </source>
</evidence>
<dbReference type="GO" id="GO:0004176">
    <property type="term" value="F:ATP-dependent peptidase activity"/>
    <property type="evidence" value="ECO:0007669"/>
    <property type="project" value="InterPro"/>
</dbReference>
<dbReference type="AlphaFoldDB" id="A0A6L6HV56"/>
<protein>
    <submittedName>
        <fullName evidence="2">AAA family ATPase</fullName>
    </submittedName>
</protein>
<dbReference type="Proteomes" id="UP000481417">
    <property type="component" value="Unassembled WGS sequence"/>
</dbReference>
<dbReference type="SMART" id="SM00382">
    <property type="entry name" value="AAA"/>
    <property type="match status" value="1"/>
</dbReference>
<dbReference type="PANTHER" id="PTHR43718">
    <property type="entry name" value="LON PROTEASE"/>
    <property type="match status" value="1"/>
</dbReference>
<accession>A0A6L6HV56</accession>
<dbReference type="GO" id="GO:0016887">
    <property type="term" value="F:ATP hydrolysis activity"/>
    <property type="evidence" value="ECO:0007669"/>
    <property type="project" value="InterPro"/>
</dbReference>
<feature type="domain" description="AAA+ ATPase" evidence="1">
    <location>
        <begin position="168"/>
        <end position="320"/>
    </location>
</feature>
<dbReference type="SUPFAM" id="SSF52540">
    <property type="entry name" value="P-loop containing nucleoside triphosphate hydrolases"/>
    <property type="match status" value="1"/>
</dbReference>
<dbReference type="RefSeq" id="WP_154766008.1">
    <property type="nucleotide sequence ID" value="NZ_WMBT01000020.1"/>
</dbReference>
<dbReference type="InterPro" id="IPR003593">
    <property type="entry name" value="AAA+_ATPase"/>
</dbReference>
<sequence>MTDRPPSSARIPLLLNAFPPPDVSAAVLERRLVSHLGKLRSAHGVTGAEEVHCDPAGAIDTCEHNRWRADPETPVAFGQNDWFKIRRRVRRLREARKAANPFARLKAEERERLEALRDGVRLASVPNEHRADELAAELHADFPWLAPATEALWHALRRSAREGLPGVRMRPLLLDGPPGIGKSVWARRLAGLLGTPATVIEASNENASFGIVGSQRAWGGSQPGQVIEDMLRNRVGNPVVVIDEVEKAGSARSTKGHAFDLCASLLPLLEPATATRWTCPFYEQPFDMSWIMWVLTANKAELLPEPLLSRCPPIRLRNPTVPELVAFVQREGGRRELSDAAVSALVAVLEHPSLRNHPLNVRTVIRMLERAADLDNRPLLH</sequence>
<name>A0A6L6HV56_9RHOB</name>
<dbReference type="EMBL" id="WMBT01000020">
    <property type="protein sequence ID" value="MTE01935.1"/>
    <property type="molecule type" value="Genomic_DNA"/>
</dbReference>
<organism evidence="2 3">
    <name type="scientific">Paracoccus lichenicola</name>
    <dbReference type="NCBI Taxonomy" id="2665644"/>
    <lineage>
        <taxon>Bacteria</taxon>
        <taxon>Pseudomonadati</taxon>
        <taxon>Pseudomonadota</taxon>
        <taxon>Alphaproteobacteria</taxon>
        <taxon>Rhodobacterales</taxon>
        <taxon>Paracoccaceae</taxon>
        <taxon>Paracoccus</taxon>
    </lineage>
</organism>
<reference evidence="2 3" key="1">
    <citation type="submission" date="2019-11" db="EMBL/GenBank/DDBJ databases">
        <authorList>
            <person name="Lang L."/>
        </authorList>
    </citation>
    <scope>NUCLEOTIDE SEQUENCE [LARGE SCALE GENOMIC DNA]</scope>
    <source>
        <strain evidence="2 3">YIM 132242</strain>
    </source>
</reference>